<accession>A0A9D4VXZ9</accession>
<evidence type="ECO:0000313" key="3">
    <source>
        <dbReference type="Proteomes" id="UP001058974"/>
    </source>
</evidence>
<evidence type="ECO:0000256" key="1">
    <source>
        <dbReference type="SAM" id="Phobius"/>
    </source>
</evidence>
<keyword evidence="1" id="KW-1133">Transmembrane helix</keyword>
<sequence>MINKFCHDINFSSMGRERDVLMEHCSRDEREDMDTSGDPSSLYFYLHLFVIYDLGVMVPFSSLEMRFLTTTNVAPPQGAFVLLQNKVSSHKWLGNVAPFFWDPKFTVRLDSCALSRLNREVIQVLEYFPRNPTSSLPKTLKIDTEYEQQERPVKMQLAQQRTVLSFSRGTINTQGMMQGETSRVTEIFPLKIPNRK</sequence>
<keyword evidence="1" id="KW-0812">Transmembrane</keyword>
<protein>
    <submittedName>
        <fullName evidence="2">Uncharacterized protein</fullName>
    </submittedName>
</protein>
<dbReference type="EMBL" id="JAMSHJ010000007">
    <property type="protein sequence ID" value="KAI5391532.1"/>
    <property type="molecule type" value="Genomic_DNA"/>
</dbReference>
<proteinExistence type="predicted"/>
<keyword evidence="1" id="KW-0472">Membrane</keyword>
<feature type="transmembrane region" description="Helical" evidence="1">
    <location>
        <begin position="42"/>
        <end position="60"/>
    </location>
</feature>
<dbReference type="Proteomes" id="UP001058974">
    <property type="component" value="Chromosome 7"/>
</dbReference>
<dbReference type="AlphaFoldDB" id="A0A9D4VXZ9"/>
<evidence type="ECO:0000313" key="2">
    <source>
        <dbReference type="EMBL" id="KAI5391532.1"/>
    </source>
</evidence>
<gene>
    <name evidence="2" type="ORF">KIW84_076373</name>
</gene>
<organism evidence="2 3">
    <name type="scientific">Pisum sativum</name>
    <name type="common">Garden pea</name>
    <name type="synonym">Lathyrus oleraceus</name>
    <dbReference type="NCBI Taxonomy" id="3888"/>
    <lineage>
        <taxon>Eukaryota</taxon>
        <taxon>Viridiplantae</taxon>
        <taxon>Streptophyta</taxon>
        <taxon>Embryophyta</taxon>
        <taxon>Tracheophyta</taxon>
        <taxon>Spermatophyta</taxon>
        <taxon>Magnoliopsida</taxon>
        <taxon>eudicotyledons</taxon>
        <taxon>Gunneridae</taxon>
        <taxon>Pentapetalae</taxon>
        <taxon>rosids</taxon>
        <taxon>fabids</taxon>
        <taxon>Fabales</taxon>
        <taxon>Fabaceae</taxon>
        <taxon>Papilionoideae</taxon>
        <taxon>50 kb inversion clade</taxon>
        <taxon>NPAAA clade</taxon>
        <taxon>Hologalegina</taxon>
        <taxon>IRL clade</taxon>
        <taxon>Fabeae</taxon>
        <taxon>Lathyrus</taxon>
    </lineage>
</organism>
<keyword evidence="3" id="KW-1185">Reference proteome</keyword>
<dbReference type="Gramene" id="Psat07G0637300-T1">
    <property type="protein sequence ID" value="KAI5391532.1"/>
    <property type="gene ID" value="KIW84_076373"/>
</dbReference>
<name>A0A9D4VXZ9_PEA</name>
<reference evidence="2 3" key="1">
    <citation type="journal article" date="2022" name="Nat. Genet.">
        <title>Improved pea reference genome and pan-genome highlight genomic features and evolutionary characteristics.</title>
        <authorList>
            <person name="Yang T."/>
            <person name="Liu R."/>
            <person name="Luo Y."/>
            <person name="Hu S."/>
            <person name="Wang D."/>
            <person name="Wang C."/>
            <person name="Pandey M.K."/>
            <person name="Ge S."/>
            <person name="Xu Q."/>
            <person name="Li N."/>
            <person name="Li G."/>
            <person name="Huang Y."/>
            <person name="Saxena R.K."/>
            <person name="Ji Y."/>
            <person name="Li M."/>
            <person name="Yan X."/>
            <person name="He Y."/>
            <person name="Liu Y."/>
            <person name="Wang X."/>
            <person name="Xiang C."/>
            <person name="Varshney R.K."/>
            <person name="Ding H."/>
            <person name="Gao S."/>
            <person name="Zong X."/>
        </authorList>
    </citation>
    <scope>NUCLEOTIDE SEQUENCE [LARGE SCALE GENOMIC DNA]</scope>
    <source>
        <strain evidence="2 3">cv. Zhongwan 6</strain>
    </source>
</reference>
<comment type="caution">
    <text evidence="2">The sequence shown here is derived from an EMBL/GenBank/DDBJ whole genome shotgun (WGS) entry which is preliminary data.</text>
</comment>